<name>A0ABP5CV45_9PSEU</name>
<dbReference type="RefSeq" id="WP_344423118.1">
    <property type="nucleotide sequence ID" value="NZ_BAAANN010000020.1"/>
</dbReference>
<dbReference type="InterPro" id="IPR029046">
    <property type="entry name" value="LolA/LolB/LppX"/>
</dbReference>
<sequence>MLRRALPVLALSLGLLGACSASPDTSGPLPGGTELTGSAAEALKNLRSTHFRLGVSGTIPGLPIRSIEGAANRDGTGAGHADVQESAEKFDDVTYTVASGVAKVSGKTTLPRTLDVPAEYDPATLLDPGKGLRRVLLAATAVTTEASEPLDKVGAYRLTGKLAGPVISGLIPGITADVDVKFWVREAAPHDLMRIWLQVPPYKPSEGAVMLELSLTP</sequence>
<reference evidence="6" key="1">
    <citation type="journal article" date="2019" name="Int. J. Syst. Evol. Microbiol.">
        <title>The Global Catalogue of Microorganisms (GCM) 10K type strain sequencing project: providing services to taxonomists for standard genome sequencing and annotation.</title>
        <authorList>
            <consortium name="The Broad Institute Genomics Platform"/>
            <consortium name="The Broad Institute Genome Sequencing Center for Infectious Disease"/>
            <person name="Wu L."/>
            <person name="Ma J."/>
        </authorList>
    </citation>
    <scope>NUCLEOTIDE SEQUENCE [LARGE SCALE GENOMIC DNA]</scope>
    <source>
        <strain evidence="6">JCM 14545</strain>
    </source>
</reference>
<comment type="caution">
    <text evidence="5">The sequence shown here is derived from an EMBL/GenBank/DDBJ whole genome shotgun (WGS) entry which is preliminary data.</text>
</comment>
<evidence type="ECO:0000313" key="6">
    <source>
        <dbReference type="Proteomes" id="UP001501116"/>
    </source>
</evidence>
<proteinExistence type="inferred from homology"/>
<keyword evidence="5" id="KW-0449">Lipoprotein</keyword>
<evidence type="ECO:0000256" key="4">
    <source>
        <dbReference type="SAM" id="SignalP"/>
    </source>
</evidence>
<dbReference type="InterPro" id="IPR009830">
    <property type="entry name" value="LppX/LprAFG"/>
</dbReference>
<gene>
    <name evidence="5" type="ORF">GCM10009754_48620</name>
</gene>
<dbReference type="CDD" id="cd16334">
    <property type="entry name" value="LppX-like"/>
    <property type="match status" value="1"/>
</dbReference>
<evidence type="ECO:0000256" key="3">
    <source>
        <dbReference type="ARBA" id="ARBA00022475"/>
    </source>
</evidence>
<dbReference type="EMBL" id="BAAANN010000020">
    <property type="protein sequence ID" value="GAA1969464.1"/>
    <property type="molecule type" value="Genomic_DNA"/>
</dbReference>
<evidence type="ECO:0000256" key="2">
    <source>
        <dbReference type="ARBA" id="ARBA00009194"/>
    </source>
</evidence>
<dbReference type="Proteomes" id="UP001501116">
    <property type="component" value="Unassembled WGS sequence"/>
</dbReference>
<evidence type="ECO:0000256" key="1">
    <source>
        <dbReference type="ARBA" id="ARBA00004196"/>
    </source>
</evidence>
<accession>A0ABP5CV45</accession>
<feature type="chain" id="PRO_5045237779" evidence="4">
    <location>
        <begin position="22"/>
        <end position="217"/>
    </location>
</feature>
<dbReference type="PROSITE" id="PS51257">
    <property type="entry name" value="PROKAR_LIPOPROTEIN"/>
    <property type="match status" value="1"/>
</dbReference>
<protein>
    <submittedName>
        <fullName evidence="5">LppX_LprAFG lipoprotein</fullName>
    </submittedName>
</protein>
<keyword evidence="3" id="KW-0472">Membrane</keyword>
<keyword evidence="3" id="KW-1003">Cell membrane</keyword>
<comment type="similarity">
    <text evidence="2">Belongs to the LppX/LprAFG lipoprotein family.</text>
</comment>
<keyword evidence="6" id="KW-1185">Reference proteome</keyword>
<evidence type="ECO:0000313" key="5">
    <source>
        <dbReference type="EMBL" id="GAA1969464.1"/>
    </source>
</evidence>
<dbReference type="Gene3D" id="2.50.20.20">
    <property type="match status" value="1"/>
</dbReference>
<feature type="signal peptide" evidence="4">
    <location>
        <begin position="1"/>
        <end position="21"/>
    </location>
</feature>
<comment type="subcellular location">
    <subcellularLocation>
        <location evidence="1">Cell envelope</location>
    </subcellularLocation>
</comment>
<keyword evidence="4" id="KW-0732">Signal</keyword>
<dbReference type="SUPFAM" id="SSF89392">
    <property type="entry name" value="Prokaryotic lipoproteins and lipoprotein localization factors"/>
    <property type="match status" value="1"/>
</dbReference>
<dbReference type="Pfam" id="PF07161">
    <property type="entry name" value="LppX_LprAFG"/>
    <property type="match status" value="1"/>
</dbReference>
<organism evidence="5 6">
    <name type="scientific">Amycolatopsis minnesotensis</name>
    <dbReference type="NCBI Taxonomy" id="337894"/>
    <lineage>
        <taxon>Bacteria</taxon>
        <taxon>Bacillati</taxon>
        <taxon>Actinomycetota</taxon>
        <taxon>Actinomycetes</taxon>
        <taxon>Pseudonocardiales</taxon>
        <taxon>Pseudonocardiaceae</taxon>
        <taxon>Amycolatopsis</taxon>
    </lineage>
</organism>